<reference evidence="4 5" key="1">
    <citation type="submission" date="2010-08" db="EMBL/GenBank/DDBJ databases">
        <authorList>
            <person name="Weinstock G."/>
            <person name="Sodergren E."/>
            <person name="Clifton S."/>
            <person name="Fulton L."/>
            <person name="Fulton B."/>
            <person name="Courtney L."/>
            <person name="Fronick C."/>
            <person name="Harrison M."/>
            <person name="Strong C."/>
            <person name="Farmer C."/>
            <person name="Delahaunty K."/>
            <person name="Markovic C."/>
            <person name="Hall O."/>
            <person name="Minx P."/>
            <person name="Tomlinson C."/>
            <person name="Mitreva M."/>
            <person name="Hou S."/>
            <person name="Chen J."/>
            <person name="Wollam A."/>
            <person name="Pepin K.H."/>
            <person name="Johnson M."/>
            <person name="Bhonagiri V."/>
            <person name="Zhang X."/>
            <person name="Suruliraj S."/>
            <person name="Warren W."/>
            <person name="Chinwalla A."/>
            <person name="Mardis E.R."/>
            <person name="Wilson R.K."/>
        </authorList>
    </citation>
    <scope>NUCLEOTIDE SEQUENCE [LARGE SCALE GENOMIC DNA]</scope>
    <source>
        <strain evidence="4 5">F0204</strain>
    </source>
</reference>
<gene>
    <name evidence="4" type="ORF">HMPREF9430_01889</name>
</gene>
<keyword evidence="2" id="KW-0812">Transmembrane</keyword>
<dbReference type="HOGENOM" id="CLU_054193_3_0_9"/>
<keyword evidence="5" id="KW-1185">Reference proteome</keyword>
<evidence type="ECO:0000313" key="4">
    <source>
        <dbReference type="EMBL" id="EFW23547.1"/>
    </source>
</evidence>
<organism evidence="4 5">
    <name type="scientific">Solobacterium moorei F0204</name>
    <dbReference type="NCBI Taxonomy" id="706433"/>
    <lineage>
        <taxon>Bacteria</taxon>
        <taxon>Bacillati</taxon>
        <taxon>Bacillota</taxon>
        <taxon>Erysipelotrichia</taxon>
        <taxon>Erysipelotrichales</taxon>
        <taxon>Erysipelotrichaceae</taxon>
        <taxon>Solobacterium</taxon>
    </lineage>
</organism>
<dbReference type="CDD" id="cd14852">
    <property type="entry name" value="LD-carboxypeptidase"/>
    <property type="match status" value="1"/>
</dbReference>
<dbReference type="InterPro" id="IPR052179">
    <property type="entry name" value="DD-CPase-like"/>
</dbReference>
<dbReference type="PANTHER" id="PTHR34385:SF1">
    <property type="entry name" value="PEPTIDOGLYCAN L-ALANYL-D-GLUTAMATE ENDOPEPTIDASE CWLK"/>
    <property type="match status" value="1"/>
</dbReference>
<dbReference type="Gene3D" id="3.30.1380.10">
    <property type="match status" value="1"/>
</dbReference>
<keyword evidence="2" id="KW-1133">Transmembrane helix</keyword>
<keyword evidence="4" id="KW-0121">Carboxypeptidase</keyword>
<dbReference type="SUPFAM" id="SSF55166">
    <property type="entry name" value="Hedgehog/DD-peptidase"/>
    <property type="match status" value="1"/>
</dbReference>
<comment type="caution">
    <text evidence="4">The sequence shown here is derived from an EMBL/GenBank/DDBJ whole genome shotgun (WGS) entry which is preliminary data.</text>
</comment>
<feature type="non-terminal residue" evidence="4">
    <location>
        <position position="1"/>
    </location>
</feature>
<evidence type="ECO:0000256" key="2">
    <source>
        <dbReference type="SAM" id="Phobius"/>
    </source>
</evidence>
<dbReference type="Proteomes" id="UP000004097">
    <property type="component" value="Unassembled WGS sequence"/>
</dbReference>
<keyword evidence="4" id="KW-0645">Protease</keyword>
<dbReference type="InterPro" id="IPR003709">
    <property type="entry name" value="VanY-like_core_dom"/>
</dbReference>
<dbReference type="GO" id="GO:0004180">
    <property type="term" value="F:carboxypeptidase activity"/>
    <property type="evidence" value="ECO:0007669"/>
    <property type="project" value="UniProtKB-KW"/>
</dbReference>
<dbReference type="InterPro" id="IPR009045">
    <property type="entry name" value="Zn_M74/Hedgehog-like"/>
</dbReference>
<dbReference type="STRING" id="706433.HMPREF9430_01889"/>
<dbReference type="EMBL" id="AECQ01000040">
    <property type="protein sequence ID" value="EFW23547.1"/>
    <property type="molecule type" value="Genomic_DNA"/>
</dbReference>
<dbReference type="eggNOG" id="COG1876">
    <property type="taxonomic scope" value="Bacteria"/>
</dbReference>
<accession>E7MQS1</accession>
<feature type="transmembrane region" description="Helical" evidence="2">
    <location>
        <begin position="26"/>
        <end position="50"/>
    </location>
</feature>
<dbReference type="GO" id="GO:0006508">
    <property type="term" value="P:proteolysis"/>
    <property type="evidence" value="ECO:0007669"/>
    <property type="project" value="InterPro"/>
</dbReference>
<evidence type="ECO:0000259" key="3">
    <source>
        <dbReference type="Pfam" id="PF02557"/>
    </source>
</evidence>
<name>E7MQS1_9FIRM</name>
<dbReference type="Pfam" id="PF02557">
    <property type="entry name" value="VanY"/>
    <property type="match status" value="1"/>
</dbReference>
<feature type="region of interest" description="Disordered" evidence="1">
    <location>
        <begin position="71"/>
        <end position="97"/>
    </location>
</feature>
<feature type="domain" description="D-alanyl-D-alanine carboxypeptidase-like core" evidence="3">
    <location>
        <begin position="137"/>
        <end position="265"/>
    </location>
</feature>
<sequence length="287" mass="32067">PFFILFMGLDVIILSMKSTDKYQSRIRILIGLFSILFGVLFILLIKLMFFTSRTLSEKDCQDCLSVIQTNQNSSVETTPSPSPTPTPSSNPEPTAVPTIDTTTITSIQKITNKSHPIDSTYVPSDLTAVNVSSNGTQYLRSEAASELAKMFTAALKDGVNLYLVSGYRSYAQQLDLYNTYVSTDGKALADTYDAIPGACEHQLGLAVDLSDDNRDHDIDASFEMTAAYQWLMKHSYEYGYILRFPRGKESITSIAYNPWSFRYIGAEEAKKVYDSGLTLEEYYKVND</sequence>
<proteinExistence type="predicted"/>
<keyword evidence="4" id="KW-0378">Hydrolase</keyword>
<evidence type="ECO:0000313" key="5">
    <source>
        <dbReference type="Proteomes" id="UP000004097"/>
    </source>
</evidence>
<protein>
    <submittedName>
        <fullName evidence="4">Serine-type D-Ala-D-Ala carboxypeptidase</fullName>
    </submittedName>
</protein>
<feature type="compositionally biased region" description="Pro residues" evidence="1">
    <location>
        <begin position="80"/>
        <end position="90"/>
    </location>
</feature>
<dbReference type="AlphaFoldDB" id="E7MQS1"/>
<evidence type="ECO:0000256" key="1">
    <source>
        <dbReference type="SAM" id="MobiDB-lite"/>
    </source>
</evidence>
<dbReference type="InterPro" id="IPR058193">
    <property type="entry name" value="VanY/YodJ_core_dom"/>
</dbReference>
<keyword evidence="2" id="KW-0472">Membrane</keyword>
<dbReference type="PANTHER" id="PTHR34385">
    <property type="entry name" value="D-ALANYL-D-ALANINE CARBOXYPEPTIDASE"/>
    <property type="match status" value="1"/>
</dbReference>